<keyword evidence="2" id="KW-1185">Reference proteome</keyword>
<organism evidence="1 2">
    <name type="scientific">Cryptotermes secundus</name>
    <dbReference type="NCBI Taxonomy" id="105785"/>
    <lineage>
        <taxon>Eukaryota</taxon>
        <taxon>Metazoa</taxon>
        <taxon>Ecdysozoa</taxon>
        <taxon>Arthropoda</taxon>
        <taxon>Hexapoda</taxon>
        <taxon>Insecta</taxon>
        <taxon>Pterygota</taxon>
        <taxon>Neoptera</taxon>
        <taxon>Polyneoptera</taxon>
        <taxon>Dictyoptera</taxon>
        <taxon>Blattodea</taxon>
        <taxon>Blattoidea</taxon>
        <taxon>Termitoidae</taxon>
        <taxon>Kalotermitidae</taxon>
        <taxon>Cryptotermitinae</taxon>
        <taxon>Cryptotermes</taxon>
    </lineage>
</organism>
<dbReference type="InParanoid" id="A0A2J7QZ09"/>
<protein>
    <submittedName>
        <fullName evidence="1">Uncharacterized protein</fullName>
    </submittedName>
</protein>
<dbReference type="AlphaFoldDB" id="A0A2J7QZ09"/>
<gene>
    <name evidence="1" type="ORF">B7P43_G08588</name>
</gene>
<evidence type="ECO:0000313" key="1">
    <source>
        <dbReference type="EMBL" id="PNF33819.1"/>
    </source>
</evidence>
<accession>A0A2J7QZ09</accession>
<proteinExistence type="predicted"/>
<sequence>MKENNIRITEADAGGRIIIISKHNLQDEVTQFINNNQTKQTNVQASSKLG</sequence>
<dbReference type="Proteomes" id="UP000235965">
    <property type="component" value="Unassembled WGS sequence"/>
</dbReference>
<dbReference type="EMBL" id="NEVH01009080">
    <property type="protein sequence ID" value="PNF33819.1"/>
    <property type="molecule type" value="Genomic_DNA"/>
</dbReference>
<name>A0A2J7QZ09_9NEOP</name>
<reference evidence="1 2" key="1">
    <citation type="submission" date="2017-12" db="EMBL/GenBank/DDBJ databases">
        <title>Hemimetabolous genomes reveal molecular basis of termite eusociality.</title>
        <authorList>
            <person name="Harrison M.C."/>
            <person name="Jongepier E."/>
            <person name="Robertson H.M."/>
            <person name="Arning N."/>
            <person name="Bitard-Feildel T."/>
            <person name="Chao H."/>
            <person name="Childers C.P."/>
            <person name="Dinh H."/>
            <person name="Doddapaneni H."/>
            <person name="Dugan S."/>
            <person name="Gowin J."/>
            <person name="Greiner C."/>
            <person name="Han Y."/>
            <person name="Hu H."/>
            <person name="Hughes D.S.T."/>
            <person name="Huylmans A.-K."/>
            <person name="Kemena C."/>
            <person name="Kremer L.P.M."/>
            <person name="Lee S.L."/>
            <person name="Lopez-Ezquerra A."/>
            <person name="Mallet L."/>
            <person name="Monroy-Kuhn J.M."/>
            <person name="Moser A."/>
            <person name="Murali S.C."/>
            <person name="Muzny D.M."/>
            <person name="Otani S."/>
            <person name="Piulachs M.-D."/>
            <person name="Poelchau M."/>
            <person name="Qu J."/>
            <person name="Schaub F."/>
            <person name="Wada-Katsumata A."/>
            <person name="Worley K.C."/>
            <person name="Xie Q."/>
            <person name="Ylla G."/>
            <person name="Poulsen M."/>
            <person name="Gibbs R.A."/>
            <person name="Schal C."/>
            <person name="Richards S."/>
            <person name="Belles X."/>
            <person name="Korb J."/>
            <person name="Bornberg-Bauer E."/>
        </authorList>
    </citation>
    <scope>NUCLEOTIDE SEQUENCE [LARGE SCALE GENOMIC DNA]</scope>
    <source>
        <tissue evidence="1">Whole body</tissue>
    </source>
</reference>
<comment type="caution">
    <text evidence="1">The sequence shown here is derived from an EMBL/GenBank/DDBJ whole genome shotgun (WGS) entry which is preliminary data.</text>
</comment>
<evidence type="ECO:0000313" key="2">
    <source>
        <dbReference type="Proteomes" id="UP000235965"/>
    </source>
</evidence>